<evidence type="ECO:0000313" key="3">
    <source>
        <dbReference type="Proteomes" id="UP000266895"/>
    </source>
</evidence>
<dbReference type="Proteomes" id="UP000266895">
    <property type="component" value="Chromosome"/>
</dbReference>
<reference evidence="2 3" key="1">
    <citation type="submission" date="2018-12" db="EMBL/GenBank/DDBJ databases">
        <authorList>
            <consortium name="Pathogen Informatics"/>
        </authorList>
    </citation>
    <scope>NUCLEOTIDE SEQUENCE [LARGE SCALE GENOMIC DNA]</scope>
    <source>
        <strain evidence="2 3">NCTC11636</strain>
    </source>
</reference>
<evidence type="ECO:0000313" key="2">
    <source>
        <dbReference type="EMBL" id="VEG25744.1"/>
    </source>
</evidence>
<organism evidence="2 3">
    <name type="scientific">Actinomyces howellii</name>
    <dbReference type="NCBI Taxonomy" id="52771"/>
    <lineage>
        <taxon>Bacteria</taxon>
        <taxon>Bacillati</taxon>
        <taxon>Actinomycetota</taxon>
        <taxon>Actinomycetes</taxon>
        <taxon>Actinomycetales</taxon>
        <taxon>Actinomycetaceae</taxon>
        <taxon>Actinomyces</taxon>
    </lineage>
</organism>
<dbReference type="Pfam" id="PF00550">
    <property type="entry name" value="PP-binding"/>
    <property type="match status" value="1"/>
</dbReference>
<accession>A0A448HE03</accession>
<proteinExistence type="predicted"/>
<evidence type="ECO:0000259" key="1">
    <source>
        <dbReference type="PROSITE" id="PS50075"/>
    </source>
</evidence>
<dbReference type="KEGG" id="ahw:NCTC11636_00191"/>
<dbReference type="InterPro" id="IPR036736">
    <property type="entry name" value="ACP-like_sf"/>
</dbReference>
<dbReference type="PROSITE" id="PS50075">
    <property type="entry name" value="CARRIER"/>
    <property type="match status" value="1"/>
</dbReference>
<dbReference type="AlphaFoldDB" id="A0A448HE03"/>
<dbReference type="EMBL" id="LR134350">
    <property type="protein sequence ID" value="VEG25744.1"/>
    <property type="molecule type" value="Genomic_DNA"/>
</dbReference>
<feature type="domain" description="Carrier" evidence="1">
    <location>
        <begin position="2"/>
        <end position="80"/>
    </location>
</feature>
<dbReference type="InterPro" id="IPR009081">
    <property type="entry name" value="PP-bd_ACP"/>
</dbReference>
<dbReference type="SUPFAM" id="SSF47336">
    <property type="entry name" value="ACP-like"/>
    <property type="match status" value="1"/>
</dbReference>
<dbReference type="RefSeq" id="WP_126381266.1">
    <property type="nucleotide sequence ID" value="NZ_LR134350.1"/>
</dbReference>
<keyword evidence="3" id="KW-1185">Reference proteome</keyword>
<gene>
    <name evidence="2" type="primary">acpP</name>
    <name evidence="2" type="ORF">NCTC11636_00191</name>
</gene>
<dbReference type="Gene3D" id="1.10.1200.10">
    <property type="entry name" value="ACP-like"/>
    <property type="match status" value="1"/>
</dbReference>
<sequence>MTPASDVLATIIEITAEEAGVAPETVNRGTRFALDLDIDSLGLLTIATQVEERFNVTLDDSLIPNLPTVGALADLVAEQTRA</sequence>
<name>A0A448HE03_9ACTO</name>
<protein>
    <submittedName>
        <fullName evidence="2">Acyl carrier protein</fullName>
    </submittedName>
</protein>
<dbReference type="OrthoDB" id="9804551at2"/>